<keyword evidence="4" id="KW-0560">Oxidoreductase</keyword>
<comment type="similarity">
    <text evidence="1">Belongs to the paxM FAD-dependent monooxygenase family.</text>
</comment>
<keyword evidence="3" id="KW-0274">FAD</keyword>
<dbReference type="InterPro" id="IPR036188">
    <property type="entry name" value="FAD/NAD-bd_sf"/>
</dbReference>
<evidence type="ECO:0000256" key="4">
    <source>
        <dbReference type="ARBA" id="ARBA00023002"/>
    </source>
</evidence>
<dbReference type="Pfam" id="PF01494">
    <property type="entry name" value="FAD_binding_3"/>
    <property type="match status" value="1"/>
</dbReference>
<dbReference type="SUPFAM" id="SSF51905">
    <property type="entry name" value="FAD/NAD(P)-binding domain"/>
    <property type="match status" value="1"/>
</dbReference>
<name>A0A2T2NGT7_CORCC</name>
<dbReference type="InterPro" id="IPR050493">
    <property type="entry name" value="FAD-dep_Monooxygenase_BioMet"/>
</dbReference>
<feature type="domain" description="FAD-binding" evidence="6">
    <location>
        <begin position="2"/>
        <end position="361"/>
    </location>
</feature>
<dbReference type="OrthoDB" id="9993796at2759"/>
<evidence type="ECO:0000313" key="7">
    <source>
        <dbReference type="EMBL" id="PSN64651.1"/>
    </source>
</evidence>
<dbReference type="EMBL" id="KZ678138">
    <property type="protein sequence ID" value="PSN64651.1"/>
    <property type="molecule type" value="Genomic_DNA"/>
</dbReference>
<dbReference type="InterPro" id="IPR002938">
    <property type="entry name" value="FAD-bd"/>
</dbReference>
<keyword evidence="2" id="KW-0285">Flavoprotein</keyword>
<evidence type="ECO:0000259" key="6">
    <source>
        <dbReference type="Pfam" id="PF01494"/>
    </source>
</evidence>
<sequence>MKVIIIGGGIAGLFAARVLREKHDVTILERSGGGSEVGAAVTPGPNAAKILRQYGWDPKRCGALNLGTVHTLDHKGNVVKEQDVSNIRQIFGGDWHVVHRIDLWNELLRLATAPSNDLGVSGQPANVIWNSDVADVDVEAGDVLLKDGSVFHSDLVIGADGIKSTLRSKVVGEEADCPRSAGTSMFRFVLPRDAVMKASSESLLLDPSRAAVLTIRVAHDGRSIVTYPCRNHELLNVGCIASNYLIDLPLAHSWSSPGKREDLLRVFGDFYVRPLLEQAENMRLWELRDHDPLDTYFKGRVLLIGDAAHAMTPDQGQGASQAIEDGEGLSLFIDQEVSRDGVGEVLRDFDRARRSRATKVQNITRSVHDNKTPESVWANIQYNFTYSGIRDYLAKMDAEKF</sequence>
<accession>A0A2T2NGT7</accession>
<evidence type="ECO:0000313" key="8">
    <source>
        <dbReference type="Proteomes" id="UP000240883"/>
    </source>
</evidence>
<dbReference type="PRINTS" id="PR00420">
    <property type="entry name" value="RNGMNOXGNASE"/>
</dbReference>
<organism evidence="7 8">
    <name type="scientific">Corynespora cassiicola Philippines</name>
    <dbReference type="NCBI Taxonomy" id="1448308"/>
    <lineage>
        <taxon>Eukaryota</taxon>
        <taxon>Fungi</taxon>
        <taxon>Dikarya</taxon>
        <taxon>Ascomycota</taxon>
        <taxon>Pezizomycotina</taxon>
        <taxon>Dothideomycetes</taxon>
        <taxon>Pleosporomycetidae</taxon>
        <taxon>Pleosporales</taxon>
        <taxon>Corynesporascaceae</taxon>
        <taxon>Corynespora</taxon>
    </lineage>
</organism>
<dbReference type="SUPFAM" id="SSF54373">
    <property type="entry name" value="FAD-linked reductases, C-terminal domain"/>
    <property type="match status" value="1"/>
</dbReference>
<dbReference type="STRING" id="1448308.A0A2T2NGT7"/>
<dbReference type="Proteomes" id="UP000240883">
    <property type="component" value="Unassembled WGS sequence"/>
</dbReference>
<gene>
    <name evidence="7" type="ORF">BS50DRAFT_557303</name>
</gene>
<dbReference type="GO" id="GO:0004497">
    <property type="term" value="F:monooxygenase activity"/>
    <property type="evidence" value="ECO:0007669"/>
    <property type="project" value="UniProtKB-KW"/>
</dbReference>
<dbReference type="AlphaFoldDB" id="A0A2T2NGT7"/>
<dbReference type="GO" id="GO:0071949">
    <property type="term" value="F:FAD binding"/>
    <property type="evidence" value="ECO:0007669"/>
    <property type="project" value="InterPro"/>
</dbReference>
<proteinExistence type="inferred from homology"/>
<evidence type="ECO:0000256" key="3">
    <source>
        <dbReference type="ARBA" id="ARBA00022827"/>
    </source>
</evidence>
<protein>
    <submittedName>
        <fullName evidence="7">FAD binding domain protein</fullName>
    </submittedName>
</protein>
<keyword evidence="8" id="KW-1185">Reference proteome</keyword>
<evidence type="ECO:0000256" key="2">
    <source>
        <dbReference type="ARBA" id="ARBA00022630"/>
    </source>
</evidence>
<keyword evidence="5" id="KW-0503">Monooxygenase</keyword>
<evidence type="ECO:0000256" key="5">
    <source>
        <dbReference type="ARBA" id="ARBA00023033"/>
    </source>
</evidence>
<evidence type="ECO:0000256" key="1">
    <source>
        <dbReference type="ARBA" id="ARBA00007992"/>
    </source>
</evidence>
<reference evidence="7 8" key="1">
    <citation type="journal article" date="2018" name="Front. Microbiol.">
        <title>Genome-Wide Analysis of Corynespora cassiicola Leaf Fall Disease Putative Effectors.</title>
        <authorList>
            <person name="Lopez D."/>
            <person name="Ribeiro S."/>
            <person name="Label P."/>
            <person name="Fumanal B."/>
            <person name="Venisse J.S."/>
            <person name="Kohler A."/>
            <person name="de Oliveira R.R."/>
            <person name="Labutti K."/>
            <person name="Lipzen A."/>
            <person name="Lail K."/>
            <person name="Bauer D."/>
            <person name="Ohm R.A."/>
            <person name="Barry K.W."/>
            <person name="Spatafora J."/>
            <person name="Grigoriev I.V."/>
            <person name="Martin F.M."/>
            <person name="Pujade-Renaud V."/>
        </authorList>
    </citation>
    <scope>NUCLEOTIDE SEQUENCE [LARGE SCALE GENOMIC DNA]</scope>
    <source>
        <strain evidence="7 8">Philippines</strain>
    </source>
</reference>
<dbReference type="Gene3D" id="3.50.50.60">
    <property type="entry name" value="FAD/NAD(P)-binding domain"/>
    <property type="match status" value="1"/>
</dbReference>
<dbReference type="PANTHER" id="PTHR13789">
    <property type="entry name" value="MONOOXYGENASE"/>
    <property type="match status" value="1"/>
</dbReference>
<dbReference type="PANTHER" id="PTHR13789:SF314">
    <property type="entry name" value="FAD-BINDING DOMAIN-CONTAINING PROTEIN"/>
    <property type="match status" value="1"/>
</dbReference>